<protein>
    <submittedName>
        <fullName evidence="1">Uncharacterized protein</fullName>
    </submittedName>
</protein>
<dbReference type="EMBL" id="CP109109">
    <property type="protein sequence ID" value="WSB96509.1"/>
    <property type="molecule type" value="Genomic_DNA"/>
</dbReference>
<keyword evidence="2" id="KW-1185">Reference proteome</keyword>
<accession>A0ACD4ZDT7</accession>
<organism evidence="1 2">
    <name type="scientific">Streptomyces scopuliridis</name>
    <dbReference type="NCBI Taxonomy" id="452529"/>
    <lineage>
        <taxon>Bacteria</taxon>
        <taxon>Bacillati</taxon>
        <taxon>Actinomycetota</taxon>
        <taxon>Actinomycetes</taxon>
        <taxon>Kitasatosporales</taxon>
        <taxon>Streptomycetaceae</taxon>
        <taxon>Streptomyces</taxon>
    </lineage>
</organism>
<name>A0ACD4ZDT7_9ACTN</name>
<evidence type="ECO:0000313" key="2">
    <source>
        <dbReference type="Proteomes" id="UP001348369"/>
    </source>
</evidence>
<evidence type="ECO:0000313" key="1">
    <source>
        <dbReference type="EMBL" id="WSB96509.1"/>
    </source>
</evidence>
<proteinExistence type="predicted"/>
<gene>
    <name evidence="1" type="ORF">OG835_05530</name>
</gene>
<reference evidence="1" key="1">
    <citation type="submission" date="2022-10" db="EMBL/GenBank/DDBJ databases">
        <title>The complete genomes of actinobacterial strains from the NBC collection.</title>
        <authorList>
            <person name="Joergensen T.S."/>
            <person name="Alvarez Arevalo M."/>
            <person name="Sterndorff E.B."/>
            <person name="Faurdal D."/>
            <person name="Vuksanovic O."/>
            <person name="Mourched A.-S."/>
            <person name="Charusanti P."/>
            <person name="Shaw S."/>
            <person name="Blin K."/>
            <person name="Weber T."/>
        </authorList>
    </citation>
    <scope>NUCLEOTIDE SEQUENCE</scope>
    <source>
        <strain evidence="1">NBC 01771</strain>
    </source>
</reference>
<dbReference type="Proteomes" id="UP001348369">
    <property type="component" value="Chromosome"/>
</dbReference>
<sequence>MTNELHSPIRTSSPGFADVSAKLTGRPPACRVAPHSSSKRLVPARSWGGMALGGRISSSAQR</sequence>